<feature type="domain" description="NAD-dependent epimerase/dehydratase" evidence="12">
    <location>
        <begin position="3"/>
        <end position="165"/>
    </location>
</feature>
<organism evidence="13 14">
    <name type="scientific">Zhenhengia yiwuensis</name>
    <dbReference type="NCBI Taxonomy" id="2763666"/>
    <lineage>
        <taxon>Bacteria</taxon>
        <taxon>Bacillati</taxon>
        <taxon>Bacillota</taxon>
        <taxon>Clostridia</taxon>
        <taxon>Lachnospirales</taxon>
        <taxon>Lachnospiraceae</taxon>
        <taxon>Zhenhengia</taxon>
    </lineage>
</organism>
<protein>
    <recommendedName>
        <fullName evidence="6">UDP-glucose 4-epimerase</fullName>
        <ecNumber evidence="5">5.1.3.2</ecNumber>
    </recommendedName>
    <alternativeName>
        <fullName evidence="11">Galactowaldenase</fullName>
    </alternativeName>
    <alternativeName>
        <fullName evidence="10">UDP-galactose 4-epimerase</fullName>
    </alternativeName>
</protein>
<proteinExistence type="inferred from homology"/>
<comment type="cofactor">
    <cofactor evidence="2">
        <name>NAD(+)</name>
        <dbReference type="ChEBI" id="CHEBI:57540"/>
    </cofactor>
</comment>
<dbReference type="GO" id="GO:0003978">
    <property type="term" value="F:UDP-glucose 4-epimerase activity"/>
    <property type="evidence" value="ECO:0007669"/>
    <property type="project" value="UniProtKB-EC"/>
</dbReference>
<evidence type="ECO:0000313" key="14">
    <source>
        <dbReference type="Proteomes" id="UP000655830"/>
    </source>
</evidence>
<dbReference type="PANTHER" id="PTHR43725">
    <property type="entry name" value="UDP-GLUCOSE 4-EPIMERASE"/>
    <property type="match status" value="1"/>
</dbReference>
<dbReference type="InterPro" id="IPR036291">
    <property type="entry name" value="NAD(P)-bd_dom_sf"/>
</dbReference>
<reference evidence="13" key="1">
    <citation type="submission" date="2020-08" db="EMBL/GenBank/DDBJ databases">
        <title>Genome public.</title>
        <authorList>
            <person name="Liu C."/>
            <person name="Sun Q."/>
        </authorList>
    </citation>
    <scope>NUCLEOTIDE SEQUENCE</scope>
    <source>
        <strain evidence="13">NSJ-12</strain>
    </source>
</reference>
<keyword evidence="8" id="KW-0299">Galactose metabolism</keyword>
<evidence type="ECO:0000256" key="9">
    <source>
        <dbReference type="ARBA" id="ARBA00023235"/>
    </source>
</evidence>
<dbReference type="SUPFAM" id="SSF51735">
    <property type="entry name" value="NAD(P)-binding Rossmann-fold domains"/>
    <property type="match status" value="1"/>
</dbReference>
<dbReference type="Gene3D" id="3.40.50.720">
    <property type="entry name" value="NAD(P)-binding Rossmann-like Domain"/>
    <property type="match status" value="1"/>
</dbReference>
<accession>A0A926EKK4</accession>
<evidence type="ECO:0000313" key="13">
    <source>
        <dbReference type="EMBL" id="MBC8581309.1"/>
    </source>
</evidence>
<gene>
    <name evidence="13" type="ORF">H8718_17570</name>
</gene>
<evidence type="ECO:0000256" key="2">
    <source>
        <dbReference type="ARBA" id="ARBA00001911"/>
    </source>
</evidence>
<dbReference type="AlphaFoldDB" id="A0A926EKK4"/>
<name>A0A926EKK4_9FIRM</name>
<evidence type="ECO:0000256" key="11">
    <source>
        <dbReference type="ARBA" id="ARBA00033067"/>
    </source>
</evidence>
<dbReference type="GO" id="GO:0006012">
    <property type="term" value="P:galactose metabolic process"/>
    <property type="evidence" value="ECO:0007669"/>
    <property type="project" value="UniProtKB-KW"/>
</dbReference>
<dbReference type="GO" id="GO:0005829">
    <property type="term" value="C:cytosol"/>
    <property type="evidence" value="ECO:0007669"/>
    <property type="project" value="TreeGrafter"/>
</dbReference>
<dbReference type="EC" id="5.1.3.2" evidence="5"/>
<sequence>MKILMLGGTRFFGKQAVQALIKRGYEVTIATRGQQADEFGDEVQRIILDRTDRTSLEKALEGLTFDVVYDNICYAPNEAKALLEVMEGRMGKYIVTSSLAVYSEGEHLTEEYFDPYHYPIVYGNRNDFSYAEGKRLIEAVIYQEFKVPAIAVRFPVVIGTHDYTRRLVFYVEHTYNETPYTALRYDEPMCFITEEEAGEFLALLAKADFVGPINAATNGSITVKEIIEMIEAKAHKKANLVESSSHIGTYSDFSNVTLDCHKAVALGMRFREVHEAFDEVITYDLAHL</sequence>
<dbReference type="Proteomes" id="UP000655830">
    <property type="component" value="Unassembled WGS sequence"/>
</dbReference>
<keyword evidence="7" id="KW-0520">NAD</keyword>
<evidence type="ECO:0000256" key="7">
    <source>
        <dbReference type="ARBA" id="ARBA00023027"/>
    </source>
</evidence>
<comment type="caution">
    <text evidence="13">The sequence shown here is derived from an EMBL/GenBank/DDBJ whole genome shotgun (WGS) entry which is preliminary data.</text>
</comment>
<evidence type="ECO:0000256" key="3">
    <source>
        <dbReference type="ARBA" id="ARBA00004947"/>
    </source>
</evidence>
<dbReference type="Pfam" id="PF01370">
    <property type="entry name" value="Epimerase"/>
    <property type="match status" value="1"/>
</dbReference>
<keyword evidence="9" id="KW-0413">Isomerase</keyword>
<evidence type="ECO:0000256" key="10">
    <source>
        <dbReference type="ARBA" id="ARBA00031367"/>
    </source>
</evidence>
<evidence type="ECO:0000256" key="6">
    <source>
        <dbReference type="ARBA" id="ARBA00018569"/>
    </source>
</evidence>
<evidence type="ECO:0000256" key="1">
    <source>
        <dbReference type="ARBA" id="ARBA00000083"/>
    </source>
</evidence>
<dbReference type="RefSeq" id="WP_249334157.1">
    <property type="nucleotide sequence ID" value="NZ_JACRSY010000045.1"/>
</dbReference>
<comment type="catalytic activity">
    <reaction evidence="1">
        <text>UDP-alpha-D-glucose = UDP-alpha-D-galactose</text>
        <dbReference type="Rhea" id="RHEA:22168"/>
        <dbReference type="ChEBI" id="CHEBI:58885"/>
        <dbReference type="ChEBI" id="CHEBI:66914"/>
        <dbReference type="EC" id="5.1.3.2"/>
    </reaction>
</comment>
<dbReference type="PANTHER" id="PTHR43725:SF47">
    <property type="entry name" value="UDP-GLUCOSE 4-EPIMERASE"/>
    <property type="match status" value="1"/>
</dbReference>
<dbReference type="InterPro" id="IPR001509">
    <property type="entry name" value="Epimerase_deHydtase"/>
</dbReference>
<keyword evidence="8" id="KW-0119">Carbohydrate metabolism</keyword>
<comment type="similarity">
    <text evidence="4">Belongs to the NAD(P)-dependent epimerase/dehydratase family.</text>
</comment>
<keyword evidence="14" id="KW-1185">Reference proteome</keyword>
<evidence type="ECO:0000256" key="4">
    <source>
        <dbReference type="ARBA" id="ARBA00007637"/>
    </source>
</evidence>
<evidence type="ECO:0000256" key="5">
    <source>
        <dbReference type="ARBA" id="ARBA00013189"/>
    </source>
</evidence>
<dbReference type="EMBL" id="JACRSY010000045">
    <property type="protein sequence ID" value="MBC8581309.1"/>
    <property type="molecule type" value="Genomic_DNA"/>
</dbReference>
<evidence type="ECO:0000256" key="8">
    <source>
        <dbReference type="ARBA" id="ARBA00023144"/>
    </source>
</evidence>
<evidence type="ECO:0000259" key="12">
    <source>
        <dbReference type="Pfam" id="PF01370"/>
    </source>
</evidence>
<comment type="pathway">
    <text evidence="3">Carbohydrate metabolism; galactose metabolism.</text>
</comment>